<gene>
    <name evidence="2" type="ORF">BJP25_00535</name>
</gene>
<organism evidence="2 3">
    <name type="scientific">Actinokineospora bangkokensis</name>
    <dbReference type="NCBI Taxonomy" id="1193682"/>
    <lineage>
        <taxon>Bacteria</taxon>
        <taxon>Bacillati</taxon>
        <taxon>Actinomycetota</taxon>
        <taxon>Actinomycetes</taxon>
        <taxon>Pseudonocardiales</taxon>
        <taxon>Pseudonocardiaceae</taxon>
        <taxon>Actinokineospora</taxon>
    </lineage>
</organism>
<evidence type="ECO:0008006" key="4">
    <source>
        <dbReference type="Google" id="ProtNLM"/>
    </source>
</evidence>
<accession>A0A1Q9LM63</accession>
<evidence type="ECO:0000313" key="2">
    <source>
        <dbReference type="EMBL" id="OLR93122.1"/>
    </source>
</evidence>
<feature type="chain" id="PRO_5038617551" description="Lipoprotein" evidence="1">
    <location>
        <begin position="30"/>
        <end position="178"/>
    </location>
</feature>
<dbReference type="EMBL" id="MKQR01000012">
    <property type="protein sequence ID" value="OLR93122.1"/>
    <property type="molecule type" value="Genomic_DNA"/>
</dbReference>
<feature type="signal peptide" evidence="1">
    <location>
        <begin position="1"/>
        <end position="29"/>
    </location>
</feature>
<reference evidence="2 3" key="1">
    <citation type="submission" date="2016-10" db="EMBL/GenBank/DDBJ databases">
        <title>The Draft Genome Sequence of Actinokineospora bangkokensis 44EHWT reveals the biosynthetic pathway of antifungal compounds Thailandins with unusual extender unit butylmalonyl-CoA.</title>
        <authorList>
            <person name="Greule A."/>
            <person name="Intra B."/>
            <person name="Flemming S."/>
            <person name="Rommel M.G."/>
            <person name="Panbangred W."/>
            <person name="Bechthold A."/>
        </authorList>
    </citation>
    <scope>NUCLEOTIDE SEQUENCE [LARGE SCALE GENOMIC DNA]</scope>
    <source>
        <strain evidence="2 3">44EHW</strain>
    </source>
</reference>
<dbReference type="STRING" id="1193682.BJP25_00535"/>
<proteinExistence type="predicted"/>
<dbReference type="Proteomes" id="UP000186040">
    <property type="component" value="Unassembled WGS sequence"/>
</dbReference>
<name>A0A1Q9LM63_9PSEU</name>
<evidence type="ECO:0000256" key="1">
    <source>
        <dbReference type="SAM" id="SignalP"/>
    </source>
</evidence>
<keyword evidence="3" id="KW-1185">Reference proteome</keyword>
<dbReference type="OrthoDB" id="9938025at2"/>
<dbReference type="RefSeq" id="WP_075975117.1">
    <property type="nucleotide sequence ID" value="NZ_MKQR01000012.1"/>
</dbReference>
<evidence type="ECO:0000313" key="3">
    <source>
        <dbReference type="Proteomes" id="UP000186040"/>
    </source>
</evidence>
<comment type="caution">
    <text evidence="2">The sequence shown here is derived from an EMBL/GenBank/DDBJ whole genome shotgun (WGS) entry which is preliminary data.</text>
</comment>
<sequence length="178" mass="17368">MTGGPAARAVLLAAATAGLLAGCSGTDEARLPPPPATPAYTAIPTFTSAIPGSTPPPITGSAEPRALPELARLDGSATGTLTLAISGTGELTSAVTGRCSPSGTGTEIALSSADGARVRVLLGDRPSVSVSDGGFDYGADLLPGDYAVQVPRLTMATGFTGPGTSEAAGRLDLDVTCG</sequence>
<protein>
    <recommendedName>
        <fullName evidence="4">Lipoprotein</fullName>
    </recommendedName>
</protein>
<dbReference type="AlphaFoldDB" id="A0A1Q9LM63"/>
<keyword evidence="1" id="KW-0732">Signal</keyword>